<name>A0A915KSA8_ROMCU</name>
<reference evidence="2" key="1">
    <citation type="submission" date="2022-11" db="UniProtKB">
        <authorList>
            <consortium name="WormBaseParasite"/>
        </authorList>
    </citation>
    <scope>IDENTIFICATION</scope>
</reference>
<organism evidence="1 2">
    <name type="scientific">Romanomermis culicivorax</name>
    <name type="common">Nematode worm</name>
    <dbReference type="NCBI Taxonomy" id="13658"/>
    <lineage>
        <taxon>Eukaryota</taxon>
        <taxon>Metazoa</taxon>
        <taxon>Ecdysozoa</taxon>
        <taxon>Nematoda</taxon>
        <taxon>Enoplea</taxon>
        <taxon>Dorylaimia</taxon>
        <taxon>Mermithida</taxon>
        <taxon>Mermithoidea</taxon>
        <taxon>Mermithidae</taxon>
        <taxon>Romanomermis</taxon>
    </lineage>
</organism>
<proteinExistence type="predicted"/>
<evidence type="ECO:0000313" key="1">
    <source>
        <dbReference type="Proteomes" id="UP000887565"/>
    </source>
</evidence>
<protein>
    <submittedName>
        <fullName evidence="2">Uncharacterized protein</fullName>
    </submittedName>
</protein>
<dbReference type="AlphaFoldDB" id="A0A915KSA8"/>
<evidence type="ECO:0000313" key="2">
    <source>
        <dbReference type="WBParaSite" id="nRc.2.0.1.t41370-RA"/>
    </source>
</evidence>
<dbReference type="WBParaSite" id="nRc.2.0.1.t41370-RA">
    <property type="protein sequence ID" value="nRc.2.0.1.t41370-RA"/>
    <property type="gene ID" value="nRc.2.0.1.g41370"/>
</dbReference>
<accession>A0A915KSA8</accession>
<sequence>MQMSRVLPLSQTGIQDWCLISRIGADQKNEIGVLYTGYFIVHYIIRTNIDSIPNGRHTLGVGHLSSDSGDFVWRRFFQLYSTKNQNVFFRQNNPQNFVRPMRNDDIRSDGVHDVDRFGFACFPRSGGEGIRLRGQSADRAKIDNVAGELRGEKFVDVRADLHSYSSSLSISWGNRRNRRADAVGGYGIIDDARRMRNPLNVN</sequence>
<dbReference type="Proteomes" id="UP000887565">
    <property type="component" value="Unplaced"/>
</dbReference>
<keyword evidence="1" id="KW-1185">Reference proteome</keyword>